<evidence type="ECO:0000256" key="4">
    <source>
        <dbReference type="ARBA" id="ARBA00023002"/>
    </source>
</evidence>
<sequence length="434" mass="46700">MPPEGETRGAPHEEQLGQPVGGVAPPAEAAAGAAAGGVRAASRPAPGVPRHLARFLSLEDFERAARRHLPRMLYGFVSGAVETDASLRANRDAFQDWAFLPRVLVDVQPRHTEMELFGRRYAAPFGIAPMGASALSAYRGDIVFARTAHAAGIPMILSASSLIRLEEVQAAGPGAWYQAYLPGEPGRIIPLVDRVAAAGYEVFVLTVDVPVSSNRENNVRNGYSLPLRPNPRLFWEGVSHPRWLLGTALRTLRHHGMPHFENMDADRGPPVLSPNLIRAVGRRDGLAWEHLALIRQRWPGKLLIKGVLSAADAALAREHGVDGVIVSNHGGRQLDGAVAPLEVLPEIVAEAGGMAVLLDGGIRRGTDVLKALALGADFVFLGRPFLYATAVAGEAGLRHAITLLWEEIHRDMAMLGINSLEELGPQFLRRVRGG</sequence>
<keyword evidence="3" id="KW-0288">FMN</keyword>
<evidence type="ECO:0000313" key="9">
    <source>
        <dbReference type="Proteomes" id="UP001523392"/>
    </source>
</evidence>
<dbReference type="InterPro" id="IPR000262">
    <property type="entry name" value="FMN-dep_DH"/>
</dbReference>
<keyword evidence="9" id="KW-1185">Reference proteome</keyword>
<accession>A0ABT1D7B3</accession>
<protein>
    <submittedName>
        <fullName evidence="8">Alpha-hydroxy-acid oxidizing protein</fullName>
    </submittedName>
</protein>
<organism evidence="8 9">
    <name type="scientific">Siccirubricoccus soli</name>
    <dbReference type="NCBI Taxonomy" id="2899147"/>
    <lineage>
        <taxon>Bacteria</taxon>
        <taxon>Pseudomonadati</taxon>
        <taxon>Pseudomonadota</taxon>
        <taxon>Alphaproteobacteria</taxon>
        <taxon>Acetobacterales</taxon>
        <taxon>Roseomonadaceae</taxon>
        <taxon>Siccirubricoccus</taxon>
    </lineage>
</organism>
<dbReference type="CDD" id="cd02809">
    <property type="entry name" value="alpha_hydroxyacid_oxid_FMN"/>
    <property type="match status" value="1"/>
</dbReference>
<evidence type="ECO:0000256" key="6">
    <source>
        <dbReference type="SAM" id="MobiDB-lite"/>
    </source>
</evidence>
<gene>
    <name evidence="8" type="ORF">JYK14_16950</name>
</gene>
<dbReference type="Proteomes" id="UP001523392">
    <property type="component" value="Unassembled WGS sequence"/>
</dbReference>
<dbReference type="InterPro" id="IPR008259">
    <property type="entry name" value="FMN_hydac_DH_AS"/>
</dbReference>
<comment type="caution">
    <text evidence="8">The sequence shown here is derived from an EMBL/GenBank/DDBJ whole genome shotgun (WGS) entry which is preliminary data.</text>
</comment>
<dbReference type="Gene3D" id="3.20.20.70">
    <property type="entry name" value="Aldolase class I"/>
    <property type="match status" value="1"/>
</dbReference>
<evidence type="ECO:0000256" key="3">
    <source>
        <dbReference type="ARBA" id="ARBA00022643"/>
    </source>
</evidence>
<evidence type="ECO:0000256" key="1">
    <source>
        <dbReference type="ARBA" id="ARBA00001917"/>
    </source>
</evidence>
<dbReference type="SUPFAM" id="SSF51395">
    <property type="entry name" value="FMN-linked oxidoreductases"/>
    <property type="match status" value="1"/>
</dbReference>
<dbReference type="PROSITE" id="PS51349">
    <property type="entry name" value="FMN_HYDROXY_ACID_DH_2"/>
    <property type="match status" value="1"/>
</dbReference>
<evidence type="ECO:0000313" key="8">
    <source>
        <dbReference type="EMBL" id="MCO6417838.1"/>
    </source>
</evidence>
<dbReference type="InterPro" id="IPR013785">
    <property type="entry name" value="Aldolase_TIM"/>
</dbReference>
<dbReference type="InterPro" id="IPR037396">
    <property type="entry name" value="FMN_HAD"/>
</dbReference>
<comment type="similarity">
    <text evidence="5">Belongs to the FMN-dependent alpha-hydroxy acid dehydrogenase family.</text>
</comment>
<dbReference type="PROSITE" id="PS00557">
    <property type="entry name" value="FMN_HYDROXY_ACID_DH_1"/>
    <property type="match status" value="1"/>
</dbReference>
<keyword evidence="2" id="KW-0285">Flavoprotein</keyword>
<reference evidence="8 9" key="1">
    <citation type="submission" date="2021-12" db="EMBL/GenBank/DDBJ databases">
        <title>Siccirubricoccus leaddurans sp. nov., a high concentration Zn2+ tolerance bacterium.</title>
        <authorList>
            <person name="Cao Y."/>
        </authorList>
    </citation>
    <scope>NUCLEOTIDE SEQUENCE [LARGE SCALE GENOMIC DNA]</scope>
    <source>
        <strain evidence="8 9">KC 17139</strain>
    </source>
</reference>
<name>A0ABT1D7B3_9PROT</name>
<comment type="cofactor">
    <cofactor evidence="1">
        <name>FMN</name>
        <dbReference type="ChEBI" id="CHEBI:58210"/>
    </cofactor>
</comment>
<evidence type="ECO:0000256" key="5">
    <source>
        <dbReference type="ARBA" id="ARBA00024042"/>
    </source>
</evidence>
<dbReference type="PANTHER" id="PTHR10578">
    <property type="entry name" value="S -2-HYDROXY-ACID OXIDASE-RELATED"/>
    <property type="match status" value="1"/>
</dbReference>
<feature type="compositionally biased region" description="Low complexity" evidence="6">
    <location>
        <begin position="21"/>
        <end position="45"/>
    </location>
</feature>
<evidence type="ECO:0000256" key="2">
    <source>
        <dbReference type="ARBA" id="ARBA00022630"/>
    </source>
</evidence>
<feature type="region of interest" description="Disordered" evidence="6">
    <location>
        <begin position="1"/>
        <end position="46"/>
    </location>
</feature>
<dbReference type="PANTHER" id="PTHR10578:SF107">
    <property type="entry name" value="2-HYDROXYACID OXIDASE 1"/>
    <property type="match status" value="1"/>
</dbReference>
<dbReference type="Pfam" id="PF01070">
    <property type="entry name" value="FMN_dh"/>
    <property type="match status" value="1"/>
</dbReference>
<feature type="compositionally biased region" description="Basic and acidic residues" evidence="6">
    <location>
        <begin position="1"/>
        <end position="15"/>
    </location>
</feature>
<evidence type="ECO:0000259" key="7">
    <source>
        <dbReference type="PROSITE" id="PS51349"/>
    </source>
</evidence>
<keyword evidence="4" id="KW-0560">Oxidoreductase</keyword>
<dbReference type="PIRSF" id="PIRSF000138">
    <property type="entry name" value="Al-hdrx_acd_dh"/>
    <property type="match status" value="1"/>
</dbReference>
<dbReference type="InterPro" id="IPR012133">
    <property type="entry name" value="Alpha-hydoxy_acid_DH_FMN"/>
</dbReference>
<dbReference type="RefSeq" id="WP_252954472.1">
    <property type="nucleotide sequence ID" value="NZ_JAFIRR010000106.1"/>
</dbReference>
<proteinExistence type="inferred from homology"/>
<dbReference type="EMBL" id="JAFIRR010000106">
    <property type="protein sequence ID" value="MCO6417838.1"/>
    <property type="molecule type" value="Genomic_DNA"/>
</dbReference>
<feature type="domain" description="FMN hydroxy acid dehydrogenase" evidence="7">
    <location>
        <begin position="50"/>
        <end position="433"/>
    </location>
</feature>